<dbReference type="PANTHER" id="PTHR19211">
    <property type="entry name" value="ATP-BINDING TRANSPORT PROTEIN-RELATED"/>
    <property type="match status" value="1"/>
</dbReference>
<dbReference type="SMART" id="SM00382">
    <property type="entry name" value="AAA"/>
    <property type="match status" value="2"/>
</dbReference>
<evidence type="ECO:0000256" key="1">
    <source>
        <dbReference type="ARBA" id="ARBA00022737"/>
    </source>
</evidence>
<dbReference type="Pfam" id="PF00005">
    <property type="entry name" value="ABC_tran"/>
    <property type="match status" value="2"/>
</dbReference>
<keyword evidence="2" id="KW-0547">Nucleotide-binding</keyword>
<gene>
    <name evidence="6" type="ORF">CE91St16_18570</name>
</gene>
<evidence type="ECO:0000256" key="2">
    <source>
        <dbReference type="ARBA" id="ARBA00022741"/>
    </source>
</evidence>
<dbReference type="FunFam" id="3.40.50.300:FF:001320">
    <property type="entry name" value="Heme ABC transporter ATP-binding protein"/>
    <property type="match status" value="1"/>
</dbReference>
<dbReference type="GO" id="GO:0016887">
    <property type="term" value="F:ATP hydrolysis activity"/>
    <property type="evidence" value="ECO:0007669"/>
    <property type="project" value="InterPro"/>
</dbReference>
<sequence length="533" mass="59269">MSIILSGVSYRYRNQQFLFEGIDLSVAAGAKAAVVGDNGAGKSTLLKLVAGEFAPAAGSIACSSRPYYVPQHLSAAGISAACVLDVADKLDALRAICGGTADPRCYDVLADDWDVEARCRAALDHWGLPHVGLTDPVDALSGGERTKLCLAGISVHNPSVILLDEPTNHLDTSGRRRLYDLLRASRATIVAVSHDVALLNLLGTTCELSAKGLKVYGGDYDFYRERKRIEEEALAQQVDCERAALRLARKKAQEVRERQERRMRQGERHKDQLPRILRRTMKDCGERTEAQLVGKHAEQIEGSRERLGELRRRQRTQCELKIDFDDAQLHEGKLLVRADGLNFEYAPGRPLWREPLSLEIRSGERIRLTGDNGTGKTTLVRLLTGELEPTVGRIGRADFSYVCLDQQYSRVNTPQSVLELAQSCNHGNLQDHELKLRLHRALFGQQMWDKRCDTLSGGERMRLCLCSLMIANHVPDLFVLDEPTNNLDLSSLAILTRTVRNYRGTLLVVSHDDNFTREIGITRTVGLESPPAE</sequence>
<keyword evidence="4" id="KW-0175">Coiled coil</keyword>
<evidence type="ECO:0000313" key="7">
    <source>
        <dbReference type="Proteomes" id="UP001055105"/>
    </source>
</evidence>
<dbReference type="RefSeq" id="WP_244076499.1">
    <property type="nucleotide sequence ID" value="NZ_AP025581.1"/>
</dbReference>
<dbReference type="Proteomes" id="UP001055105">
    <property type="component" value="Unassembled WGS sequence"/>
</dbReference>
<dbReference type="InterPro" id="IPR027417">
    <property type="entry name" value="P-loop_NTPase"/>
</dbReference>
<feature type="domain" description="ABC transporter" evidence="5">
    <location>
        <begin position="336"/>
        <end position="528"/>
    </location>
</feature>
<dbReference type="AlphaFoldDB" id="A0AA37KQ69"/>
<dbReference type="Gene3D" id="3.40.50.300">
    <property type="entry name" value="P-loop containing nucleotide triphosphate hydrolases"/>
    <property type="match status" value="2"/>
</dbReference>
<name>A0AA37KQ69_9BACT</name>
<dbReference type="EMBL" id="BQOL01000001">
    <property type="protein sequence ID" value="GKI18949.1"/>
    <property type="molecule type" value="Genomic_DNA"/>
</dbReference>
<dbReference type="PROSITE" id="PS50893">
    <property type="entry name" value="ABC_TRANSPORTER_2"/>
    <property type="match status" value="2"/>
</dbReference>
<reference evidence="6" key="1">
    <citation type="submission" date="2022-01" db="EMBL/GenBank/DDBJ databases">
        <title>Novel bile acid biosynthetic pathways are enriched in the microbiome of centenarians.</title>
        <authorList>
            <person name="Sato Y."/>
            <person name="Atarashi K."/>
            <person name="Plichta R.D."/>
            <person name="Arai Y."/>
            <person name="Sasajima S."/>
            <person name="Kearney M.S."/>
            <person name="Suda W."/>
            <person name="Takeshita K."/>
            <person name="Sasaki T."/>
            <person name="Okamoto S."/>
            <person name="Skelly N.A."/>
            <person name="Okamura Y."/>
            <person name="Vlamakis H."/>
            <person name="Li Y."/>
            <person name="Tanoue T."/>
            <person name="Takei H."/>
            <person name="Nittono H."/>
            <person name="Narushima S."/>
            <person name="Irie J."/>
            <person name="Itoh H."/>
            <person name="Moriya K."/>
            <person name="Sugiura Y."/>
            <person name="Suematsu M."/>
            <person name="Moritoki N."/>
            <person name="Shibata S."/>
            <person name="Littman R.D."/>
            <person name="Fischbach A.M."/>
            <person name="Uwamino Y."/>
            <person name="Inoue T."/>
            <person name="Honda A."/>
            <person name="Hattori M."/>
            <person name="Murai T."/>
            <person name="Xavier J.R."/>
            <person name="Hirose N."/>
            <person name="Honda K."/>
        </authorList>
    </citation>
    <scope>NUCLEOTIDE SEQUENCE</scope>
    <source>
        <strain evidence="6">CE91-St16</strain>
    </source>
</reference>
<dbReference type="PROSITE" id="PS00211">
    <property type="entry name" value="ABC_TRANSPORTER_1"/>
    <property type="match status" value="2"/>
</dbReference>
<accession>A0AA37KQ69</accession>
<keyword evidence="3 6" id="KW-0067">ATP-binding</keyword>
<protein>
    <submittedName>
        <fullName evidence="6">ABC transporter ATP-binding protein</fullName>
    </submittedName>
</protein>
<keyword evidence="1" id="KW-0677">Repeat</keyword>
<dbReference type="InterPro" id="IPR050611">
    <property type="entry name" value="ABCF"/>
</dbReference>
<comment type="caution">
    <text evidence="6">The sequence shown here is derived from an EMBL/GenBank/DDBJ whole genome shotgun (WGS) entry which is preliminary data.</text>
</comment>
<feature type="coiled-coil region" evidence="4">
    <location>
        <begin position="242"/>
        <end position="269"/>
    </location>
</feature>
<dbReference type="SUPFAM" id="SSF52540">
    <property type="entry name" value="P-loop containing nucleoside triphosphate hydrolases"/>
    <property type="match status" value="2"/>
</dbReference>
<dbReference type="GO" id="GO:0005524">
    <property type="term" value="F:ATP binding"/>
    <property type="evidence" value="ECO:0007669"/>
    <property type="project" value="UniProtKB-KW"/>
</dbReference>
<proteinExistence type="predicted"/>
<dbReference type="CDD" id="cd03221">
    <property type="entry name" value="ABCF_EF-3"/>
    <property type="match status" value="1"/>
</dbReference>
<feature type="domain" description="ABC transporter" evidence="5">
    <location>
        <begin position="3"/>
        <end position="251"/>
    </location>
</feature>
<organism evidence="6 7">
    <name type="scientific">Alistipes finegoldii</name>
    <dbReference type="NCBI Taxonomy" id="214856"/>
    <lineage>
        <taxon>Bacteria</taxon>
        <taxon>Pseudomonadati</taxon>
        <taxon>Bacteroidota</taxon>
        <taxon>Bacteroidia</taxon>
        <taxon>Bacteroidales</taxon>
        <taxon>Rikenellaceae</taxon>
        <taxon>Alistipes</taxon>
    </lineage>
</organism>
<dbReference type="InterPro" id="IPR003439">
    <property type="entry name" value="ABC_transporter-like_ATP-bd"/>
</dbReference>
<evidence type="ECO:0000259" key="5">
    <source>
        <dbReference type="PROSITE" id="PS50893"/>
    </source>
</evidence>
<dbReference type="PANTHER" id="PTHR19211:SF6">
    <property type="entry name" value="BLL7188 PROTEIN"/>
    <property type="match status" value="1"/>
</dbReference>
<dbReference type="InterPro" id="IPR003593">
    <property type="entry name" value="AAA+_ATPase"/>
</dbReference>
<dbReference type="InterPro" id="IPR017871">
    <property type="entry name" value="ABC_transporter-like_CS"/>
</dbReference>
<evidence type="ECO:0000256" key="4">
    <source>
        <dbReference type="SAM" id="Coils"/>
    </source>
</evidence>
<evidence type="ECO:0000313" key="6">
    <source>
        <dbReference type="EMBL" id="GKI18949.1"/>
    </source>
</evidence>
<evidence type="ECO:0000256" key="3">
    <source>
        <dbReference type="ARBA" id="ARBA00022840"/>
    </source>
</evidence>